<evidence type="ECO:0000313" key="3">
    <source>
        <dbReference type="EMBL" id="MED6178167.1"/>
    </source>
</evidence>
<protein>
    <recommendedName>
        <fullName evidence="1">Protein FAR1-RELATED SEQUENCE</fullName>
    </recommendedName>
</protein>
<keyword evidence="1" id="KW-0479">Metal-binding</keyword>
<keyword evidence="1" id="KW-0539">Nucleus</keyword>
<sequence>MGKPTACIITNQCLQIRTALEASLPGTRHRWCIWHILKKIPQKFLGNRRFEEINTHMKKIFQNCLKDKKQKELVCDAADLKGVVPYVSSSPIEKQFQREYTNSKFKEVQEQFLKKADCTISSIK</sequence>
<evidence type="ECO:0000313" key="4">
    <source>
        <dbReference type="Proteomes" id="UP001341840"/>
    </source>
</evidence>
<accession>A0ABU6VYZ0</accession>
<feature type="domain" description="MULE transposase" evidence="2">
    <location>
        <begin position="3"/>
        <end position="39"/>
    </location>
</feature>
<comment type="similarity">
    <text evidence="1">Belongs to the FHY3/FAR1 family.</text>
</comment>
<name>A0ABU6VYZ0_9FABA</name>
<organism evidence="3 4">
    <name type="scientific">Stylosanthes scabra</name>
    <dbReference type="NCBI Taxonomy" id="79078"/>
    <lineage>
        <taxon>Eukaryota</taxon>
        <taxon>Viridiplantae</taxon>
        <taxon>Streptophyta</taxon>
        <taxon>Embryophyta</taxon>
        <taxon>Tracheophyta</taxon>
        <taxon>Spermatophyta</taxon>
        <taxon>Magnoliopsida</taxon>
        <taxon>eudicotyledons</taxon>
        <taxon>Gunneridae</taxon>
        <taxon>Pentapetalae</taxon>
        <taxon>rosids</taxon>
        <taxon>fabids</taxon>
        <taxon>Fabales</taxon>
        <taxon>Fabaceae</taxon>
        <taxon>Papilionoideae</taxon>
        <taxon>50 kb inversion clade</taxon>
        <taxon>dalbergioids sensu lato</taxon>
        <taxon>Dalbergieae</taxon>
        <taxon>Pterocarpus clade</taxon>
        <taxon>Stylosanthes</taxon>
    </lineage>
</organism>
<comment type="caution">
    <text evidence="3">The sequence shown here is derived from an EMBL/GenBank/DDBJ whole genome shotgun (WGS) entry which is preliminary data.</text>
</comment>
<dbReference type="EMBL" id="JASCZI010154794">
    <property type="protein sequence ID" value="MED6178167.1"/>
    <property type="molecule type" value="Genomic_DNA"/>
</dbReference>
<dbReference type="Pfam" id="PF10551">
    <property type="entry name" value="MULE"/>
    <property type="match status" value="1"/>
</dbReference>
<keyword evidence="1" id="KW-0863">Zinc-finger</keyword>
<proteinExistence type="inferred from homology"/>
<comment type="function">
    <text evidence="1">Putative transcription activator involved in regulating light control of development.</text>
</comment>
<dbReference type="PANTHER" id="PTHR31669">
    <property type="entry name" value="PROTEIN FAR1-RELATED SEQUENCE 10-RELATED"/>
    <property type="match status" value="1"/>
</dbReference>
<comment type="subcellular location">
    <subcellularLocation>
        <location evidence="1">Nucleus</location>
    </subcellularLocation>
</comment>
<dbReference type="InterPro" id="IPR031052">
    <property type="entry name" value="FHY3/FAR1"/>
</dbReference>
<evidence type="ECO:0000259" key="2">
    <source>
        <dbReference type="Pfam" id="PF10551"/>
    </source>
</evidence>
<keyword evidence="4" id="KW-1185">Reference proteome</keyword>
<dbReference type="PANTHER" id="PTHR31669:SF283">
    <property type="entry name" value="PROTEIN FAR1-RELATED SEQUENCE"/>
    <property type="match status" value="1"/>
</dbReference>
<evidence type="ECO:0000256" key="1">
    <source>
        <dbReference type="RuleBase" id="RU367018"/>
    </source>
</evidence>
<reference evidence="3 4" key="1">
    <citation type="journal article" date="2023" name="Plants (Basel)">
        <title>Bridging the Gap: Combining Genomics and Transcriptomics Approaches to Understand Stylosanthes scabra, an Orphan Legume from the Brazilian Caatinga.</title>
        <authorList>
            <person name="Ferreira-Neto J.R.C."/>
            <person name="da Silva M.D."/>
            <person name="Binneck E."/>
            <person name="de Melo N.F."/>
            <person name="da Silva R.H."/>
            <person name="de Melo A.L.T.M."/>
            <person name="Pandolfi V."/>
            <person name="Bustamante F.O."/>
            <person name="Brasileiro-Vidal A.C."/>
            <person name="Benko-Iseppon A.M."/>
        </authorList>
    </citation>
    <scope>NUCLEOTIDE SEQUENCE [LARGE SCALE GENOMIC DNA]</scope>
    <source>
        <tissue evidence="3">Leaves</tissue>
    </source>
</reference>
<gene>
    <name evidence="3" type="ORF">PIB30_105044</name>
</gene>
<dbReference type="InterPro" id="IPR018289">
    <property type="entry name" value="MULE_transposase_dom"/>
</dbReference>
<dbReference type="Proteomes" id="UP001341840">
    <property type="component" value="Unassembled WGS sequence"/>
</dbReference>
<keyword evidence="1" id="KW-0862">Zinc</keyword>